<feature type="region of interest" description="Disordered" evidence="3">
    <location>
        <begin position="77"/>
        <end position="97"/>
    </location>
</feature>
<comment type="similarity">
    <text evidence="1">Belongs to the short-chain dehydrogenases/reductases (SDR) family.</text>
</comment>
<dbReference type="PRINTS" id="PR00081">
    <property type="entry name" value="GDHRDH"/>
</dbReference>
<organism evidence="4 5">
    <name type="scientific">Sporidiobolus salmonicolor</name>
    <name type="common">Yeast-like fungus</name>
    <name type="synonym">Sporobolomyces salmonicolor</name>
    <dbReference type="NCBI Taxonomy" id="5005"/>
    <lineage>
        <taxon>Eukaryota</taxon>
        <taxon>Fungi</taxon>
        <taxon>Dikarya</taxon>
        <taxon>Basidiomycota</taxon>
        <taxon>Pucciniomycotina</taxon>
        <taxon>Microbotryomycetes</taxon>
        <taxon>Sporidiobolales</taxon>
        <taxon>Sporidiobolaceae</taxon>
        <taxon>Sporobolomyces</taxon>
    </lineage>
</organism>
<keyword evidence="5" id="KW-1185">Reference proteome</keyword>
<sequence length="281" mass="29820">MEALQKVFGYGFSQAEVPSLVGKTFIVTGGSNGIGLSVARTLYSHGARVIVVGAQQAHLSGALVYIKTGDLAQTPETYRTGFGSQTDNSADGGKESGEVEGKLCEFKNLDEVAKLAKELAASLDRLDGLVLLAGLGVNKFELTKDGYDSHLTANAIANIVLLSHLLPLLEKTAQMPETDVRVVIMASEVHRATFGGPGETWGGDKFRDEAEFKKDCGPNALYARSKLADILIVKARLLSSALVQRYLQPPSKILAYATHPGAVATDESSSPLPSLIYGPQS</sequence>
<dbReference type="PANTHER" id="PTHR24320">
    <property type="entry name" value="RETINOL DEHYDROGENASE"/>
    <property type="match status" value="1"/>
</dbReference>
<protein>
    <submittedName>
        <fullName evidence="4">SPOSA6832_04145-mRNA-1:cds</fullName>
    </submittedName>
</protein>
<feature type="compositionally biased region" description="Polar residues" evidence="3">
    <location>
        <begin position="77"/>
        <end position="89"/>
    </location>
</feature>
<dbReference type="Gene3D" id="3.40.50.720">
    <property type="entry name" value="NAD(P)-binding Rossmann-like Domain"/>
    <property type="match status" value="1"/>
</dbReference>
<gene>
    <name evidence="4" type="primary">SPOSA6832_04145</name>
</gene>
<dbReference type="Pfam" id="PF00106">
    <property type="entry name" value="adh_short"/>
    <property type="match status" value="1"/>
</dbReference>
<evidence type="ECO:0000256" key="2">
    <source>
        <dbReference type="ARBA" id="ARBA00023002"/>
    </source>
</evidence>
<evidence type="ECO:0000313" key="5">
    <source>
        <dbReference type="Proteomes" id="UP000243876"/>
    </source>
</evidence>
<evidence type="ECO:0000313" key="4">
    <source>
        <dbReference type="EMBL" id="CEQ42346.1"/>
    </source>
</evidence>
<dbReference type="SUPFAM" id="SSF51735">
    <property type="entry name" value="NAD(P)-binding Rossmann-fold domains"/>
    <property type="match status" value="1"/>
</dbReference>
<name>A0A0D6ERD1_SPOSA</name>
<feature type="non-terminal residue" evidence="4">
    <location>
        <position position="1"/>
    </location>
</feature>
<dbReference type="Proteomes" id="UP000243876">
    <property type="component" value="Unassembled WGS sequence"/>
</dbReference>
<dbReference type="GO" id="GO:0016491">
    <property type="term" value="F:oxidoreductase activity"/>
    <property type="evidence" value="ECO:0007669"/>
    <property type="project" value="UniProtKB-KW"/>
</dbReference>
<accession>A0A0D6ERD1</accession>
<evidence type="ECO:0000256" key="1">
    <source>
        <dbReference type="ARBA" id="ARBA00006484"/>
    </source>
</evidence>
<dbReference type="AlphaFoldDB" id="A0A0D6ERD1"/>
<keyword evidence="2" id="KW-0560">Oxidoreductase</keyword>
<reference evidence="5" key="1">
    <citation type="submission" date="2015-02" db="EMBL/GenBank/DDBJ databases">
        <authorList>
            <person name="Gon?alves P."/>
        </authorList>
    </citation>
    <scope>NUCLEOTIDE SEQUENCE [LARGE SCALE GENOMIC DNA]</scope>
</reference>
<dbReference type="EMBL" id="CENE01000024">
    <property type="protein sequence ID" value="CEQ42346.1"/>
    <property type="molecule type" value="Genomic_DNA"/>
</dbReference>
<evidence type="ECO:0000256" key="3">
    <source>
        <dbReference type="SAM" id="MobiDB-lite"/>
    </source>
</evidence>
<dbReference type="InterPro" id="IPR036291">
    <property type="entry name" value="NAD(P)-bd_dom_sf"/>
</dbReference>
<proteinExistence type="inferred from homology"/>
<dbReference type="OrthoDB" id="191139at2759"/>
<dbReference type="InterPro" id="IPR002347">
    <property type="entry name" value="SDR_fam"/>
</dbReference>
<dbReference type="PANTHER" id="PTHR24320:SF143">
    <property type="entry name" value="NAD(P)-BINDING PROTEIN"/>
    <property type="match status" value="1"/>
</dbReference>